<organism evidence="1 2">
    <name type="scientific">Heterorhabditis bacteriophora</name>
    <name type="common">Entomopathogenic nematode worm</name>
    <dbReference type="NCBI Taxonomy" id="37862"/>
    <lineage>
        <taxon>Eukaryota</taxon>
        <taxon>Metazoa</taxon>
        <taxon>Ecdysozoa</taxon>
        <taxon>Nematoda</taxon>
        <taxon>Chromadorea</taxon>
        <taxon>Rhabditida</taxon>
        <taxon>Rhabditina</taxon>
        <taxon>Rhabditomorpha</taxon>
        <taxon>Strongyloidea</taxon>
        <taxon>Heterorhabditidae</taxon>
        <taxon>Heterorhabditis</taxon>
    </lineage>
</organism>
<dbReference type="AlphaFoldDB" id="A0A1I7XAH1"/>
<dbReference type="WBParaSite" id="Hba_14518">
    <property type="protein sequence ID" value="Hba_14518"/>
    <property type="gene ID" value="Hba_14518"/>
</dbReference>
<name>A0A1I7XAH1_HETBA</name>
<dbReference type="Proteomes" id="UP000095283">
    <property type="component" value="Unplaced"/>
</dbReference>
<protein>
    <submittedName>
        <fullName evidence="2">Uncharacterized protein</fullName>
    </submittedName>
</protein>
<accession>A0A1I7XAH1</accession>
<reference evidence="2" key="1">
    <citation type="submission" date="2016-11" db="UniProtKB">
        <authorList>
            <consortium name="WormBaseParasite"/>
        </authorList>
    </citation>
    <scope>IDENTIFICATION</scope>
</reference>
<keyword evidence="1" id="KW-1185">Reference proteome</keyword>
<proteinExistence type="predicted"/>
<evidence type="ECO:0000313" key="1">
    <source>
        <dbReference type="Proteomes" id="UP000095283"/>
    </source>
</evidence>
<sequence>MGSCSFLRKLPIKDSLPVHTGLQPHAEVTTTGLRQPCDQRRASVVALLPTCGATSKTRVTKAASKQSKAAESCSSAVDDLIPLLQCDTFMFFITSKNV</sequence>
<evidence type="ECO:0000313" key="2">
    <source>
        <dbReference type="WBParaSite" id="Hba_14518"/>
    </source>
</evidence>